<protein>
    <submittedName>
        <fullName evidence="1">Uncharacterized protein</fullName>
    </submittedName>
</protein>
<dbReference type="AlphaFoldDB" id="A0A7X3II94"/>
<reference evidence="1 2" key="1">
    <citation type="submission" date="2019-12" db="EMBL/GenBank/DDBJ databases">
        <title>Paenibacillus sp. nov., an endophytic bacterium isolated from the stem of Dendrobium.</title>
        <authorList>
            <person name="Zhao R."/>
        </authorList>
    </citation>
    <scope>NUCLEOTIDE SEQUENCE [LARGE SCALE GENOMIC DNA]</scope>
    <source>
        <strain evidence="1 2">HJL G12</strain>
    </source>
</reference>
<dbReference type="RefSeq" id="WP_237391706.1">
    <property type="nucleotide sequence ID" value="NZ_WUBI01000001.1"/>
</dbReference>
<accession>A0A7X3II94</accession>
<evidence type="ECO:0000313" key="1">
    <source>
        <dbReference type="EMBL" id="MWV44038.1"/>
    </source>
</evidence>
<comment type="caution">
    <text evidence="1">The sequence shown here is derived from an EMBL/GenBank/DDBJ whole genome shotgun (WGS) entry which is preliminary data.</text>
</comment>
<gene>
    <name evidence="1" type="ORF">GRF59_10370</name>
</gene>
<organism evidence="1 2">
    <name type="scientific">Paenibacillus dendrobii</name>
    <dbReference type="NCBI Taxonomy" id="2691084"/>
    <lineage>
        <taxon>Bacteria</taxon>
        <taxon>Bacillati</taxon>
        <taxon>Bacillota</taxon>
        <taxon>Bacilli</taxon>
        <taxon>Bacillales</taxon>
        <taxon>Paenibacillaceae</taxon>
        <taxon>Paenibacillus</taxon>
    </lineage>
</organism>
<proteinExistence type="predicted"/>
<keyword evidence="2" id="KW-1185">Reference proteome</keyword>
<dbReference type="Proteomes" id="UP000460318">
    <property type="component" value="Unassembled WGS sequence"/>
</dbReference>
<dbReference type="EMBL" id="WUBI01000001">
    <property type="protein sequence ID" value="MWV44038.1"/>
    <property type="molecule type" value="Genomic_DNA"/>
</dbReference>
<name>A0A7X3II94_9BACL</name>
<evidence type="ECO:0000313" key="2">
    <source>
        <dbReference type="Proteomes" id="UP000460318"/>
    </source>
</evidence>
<sequence length="47" mass="5270">MPKTETMMGQPLTFEKTIDGKGTVQVFGKLDLDKFIQRLLSSKALVK</sequence>